<protein>
    <submittedName>
        <fullName evidence="2">Zn-dependent hydrolase</fullName>
    </submittedName>
</protein>
<comment type="caution">
    <text evidence="2">The sequence shown here is derived from an EMBL/GenBank/DDBJ whole genome shotgun (WGS) entry which is preliminary data.</text>
</comment>
<evidence type="ECO:0000259" key="1">
    <source>
        <dbReference type="SMART" id="SM00849"/>
    </source>
</evidence>
<dbReference type="InterPro" id="IPR001279">
    <property type="entry name" value="Metallo-B-lactamas"/>
</dbReference>
<sequence>MARVKEITAGVYQVGGDGLSRAEDCCVYLLDGGGESALIDTGAGRSASMIWNNIIAAAVDMSGLKYIVVTHGHIDHIGGLAFLKEKLQAQVIAHSLELPAIEEGLPQLTAASWYGVTYEKVKVEQVLKGEEQRLKLGQLELICLHTPGHTPGGISPYVDIAGKRVLFGQDIHGPFNEQWGSDLKQWRLSMQKLLELEADILCEGHFGIYSPAAAVRKYIEGYLRQYARK</sequence>
<dbReference type="Pfam" id="PF00753">
    <property type="entry name" value="Lactamase_B"/>
    <property type="match status" value="1"/>
</dbReference>
<dbReference type="AlphaFoldDB" id="A0A354YSS9"/>
<dbReference type="SUPFAM" id="SSF56281">
    <property type="entry name" value="Metallo-hydrolase/oxidoreductase"/>
    <property type="match status" value="1"/>
</dbReference>
<dbReference type="STRING" id="378794.GCA_001570625_01593"/>
<dbReference type="EMBL" id="DNZF01000009">
    <property type="protein sequence ID" value="HBK52370.1"/>
    <property type="molecule type" value="Genomic_DNA"/>
</dbReference>
<organism evidence="2 3">
    <name type="scientific">Syntrophomonas wolfei</name>
    <dbReference type="NCBI Taxonomy" id="863"/>
    <lineage>
        <taxon>Bacteria</taxon>
        <taxon>Bacillati</taxon>
        <taxon>Bacillota</taxon>
        <taxon>Clostridia</taxon>
        <taxon>Eubacteriales</taxon>
        <taxon>Syntrophomonadaceae</taxon>
        <taxon>Syntrophomonas</taxon>
    </lineage>
</organism>
<dbReference type="PANTHER" id="PTHR42951:SF4">
    <property type="entry name" value="ACYL-COENZYME A THIOESTERASE MBLAC2"/>
    <property type="match status" value="1"/>
</dbReference>
<dbReference type="SMART" id="SM00849">
    <property type="entry name" value="Lactamase_B"/>
    <property type="match status" value="1"/>
</dbReference>
<accession>A0A354YSS9</accession>
<gene>
    <name evidence="2" type="ORF">DDZ44_00330</name>
</gene>
<dbReference type="InterPro" id="IPR050855">
    <property type="entry name" value="NDM-1-like"/>
</dbReference>
<dbReference type="GO" id="GO:0016787">
    <property type="term" value="F:hydrolase activity"/>
    <property type="evidence" value="ECO:0007669"/>
    <property type="project" value="UniProtKB-KW"/>
</dbReference>
<dbReference type="CDD" id="cd06262">
    <property type="entry name" value="metallo-hydrolase-like_MBL-fold"/>
    <property type="match status" value="1"/>
</dbReference>
<evidence type="ECO:0000313" key="3">
    <source>
        <dbReference type="Proteomes" id="UP000263273"/>
    </source>
</evidence>
<dbReference type="InterPro" id="IPR036866">
    <property type="entry name" value="RibonucZ/Hydroxyglut_hydro"/>
</dbReference>
<dbReference type="Gene3D" id="3.60.15.10">
    <property type="entry name" value="Ribonuclease Z/Hydroxyacylglutathione hydrolase-like"/>
    <property type="match status" value="1"/>
</dbReference>
<reference evidence="2 3" key="1">
    <citation type="journal article" date="2018" name="Nat. Biotechnol.">
        <title>A standardized bacterial taxonomy based on genome phylogeny substantially revises the tree of life.</title>
        <authorList>
            <person name="Parks D.H."/>
            <person name="Chuvochina M."/>
            <person name="Waite D.W."/>
            <person name="Rinke C."/>
            <person name="Skarshewski A."/>
            <person name="Chaumeil P.A."/>
            <person name="Hugenholtz P."/>
        </authorList>
    </citation>
    <scope>NUCLEOTIDE SEQUENCE [LARGE SCALE GENOMIC DNA]</scope>
    <source>
        <strain evidence="2">UBA10948</strain>
    </source>
</reference>
<feature type="domain" description="Metallo-beta-lactamase" evidence="1">
    <location>
        <begin position="24"/>
        <end position="205"/>
    </location>
</feature>
<dbReference type="PANTHER" id="PTHR42951">
    <property type="entry name" value="METALLO-BETA-LACTAMASE DOMAIN-CONTAINING"/>
    <property type="match status" value="1"/>
</dbReference>
<evidence type="ECO:0000313" key="2">
    <source>
        <dbReference type="EMBL" id="HBK52370.1"/>
    </source>
</evidence>
<keyword evidence="2" id="KW-0378">Hydrolase</keyword>
<name>A0A354YSS9_9FIRM</name>
<proteinExistence type="predicted"/>
<dbReference type="Proteomes" id="UP000263273">
    <property type="component" value="Unassembled WGS sequence"/>
</dbReference>